<dbReference type="OrthoDB" id="1930729at2759"/>
<comment type="caution">
    <text evidence="1">The sequence shown here is derived from an EMBL/GenBank/DDBJ whole genome shotgun (WGS) entry which is preliminary data.</text>
</comment>
<evidence type="ECO:0000313" key="2">
    <source>
        <dbReference type="Proteomes" id="UP000321393"/>
    </source>
</evidence>
<evidence type="ECO:0000313" key="1">
    <source>
        <dbReference type="EMBL" id="KAA0063472.1"/>
    </source>
</evidence>
<gene>
    <name evidence="1" type="ORF">E6C27_scaffold977G00600</name>
</gene>
<protein>
    <submittedName>
        <fullName evidence="1">Uncharacterized protein</fullName>
    </submittedName>
</protein>
<organism evidence="1 2">
    <name type="scientific">Cucumis melo var. makuwa</name>
    <name type="common">Oriental melon</name>
    <dbReference type="NCBI Taxonomy" id="1194695"/>
    <lineage>
        <taxon>Eukaryota</taxon>
        <taxon>Viridiplantae</taxon>
        <taxon>Streptophyta</taxon>
        <taxon>Embryophyta</taxon>
        <taxon>Tracheophyta</taxon>
        <taxon>Spermatophyta</taxon>
        <taxon>Magnoliopsida</taxon>
        <taxon>eudicotyledons</taxon>
        <taxon>Gunneridae</taxon>
        <taxon>Pentapetalae</taxon>
        <taxon>rosids</taxon>
        <taxon>fabids</taxon>
        <taxon>Cucurbitales</taxon>
        <taxon>Cucurbitaceae</taxon>
        <taxon>Benincaseae</taxon>
        <taxon>Cucumis</taxon>
    </lineage>
</organism>
<name>A0A5A7V5F4_CUCMM</name>
<reference evidence="1 2" key="1">
    <citation type="submission" date="2019-08" db="EMBL/GenBank/DDBJ databases">
        <title>Draft genome sequences of two oriental melons (Cucumis melo L. var makuwa).</title>
        <authorList>
            <person name="Kwon S.-Y."/>
        </authorList>
    </citation>
    <scope>NUCLEOTIDE SEQUENCE [LARGE SCALE GENOMIC DNA]</scope>
    <source>
        <strain evidence="2">cv. SW 3</strain>
        <tissue evidence="1">Leaf</tissue>
    </source>
</reference>
<proteinExistence type="predicted"/>
<dbReference type="Proteomes" id="UP000321393">
    <property type="component" value="Unassembled WGS sequence"/>
</dbReference>
<sequence length="116" mass="13506">MVIGLGARPSCSVQFEEDKAQRLRCLYLGDRSNMNGIEVGQRLLTLNFESDEDVVKMSLFYFIELAMMERERRQHMDWDHVWEYKIMSPISGQVANKVHMMQYYASCDGVPLIHLG</sequence>
<dbReference type="AlphaFoldDB" id="A0A5A7V5F4"/>
<dbReference type="EMBL" id="SSTE01002667">
    <property type="protein sequence ID" value="KAA0063472.1"/>
    <property type="molecule type" value="Genomic_DNA"/>
</dbReference>
<accession>A0A5A7V5F4</accession>